<dbReference type="RefSeq" id="WP_167923298.1">
    <property type="nucleotide sequence ID" value="NZ_JAATVY010000001.1"/>
</dbReference>
<feature type="transmembrane region" description="Helical" evidence="1">
    <location>
        <begin position="15"/>
        <end position="35"/>
    </location>
</feature>
<organism evidence="2 3">
    <name type="scientific">Planosporangium thailandense</name>
    <dbReference type="NCBI Taxonomy" id="765197"/>
    <lineage>
        <taxon>Bacteria</taxon>
        <taxon>Bacillati</taxon>
        <taxon>Actinomycetota</taxon>
        <taxon>Actinomycetes</taxon>
        <taxon>Micromonosporales</taxon>
        <taxon>Micromonosporaceae</taxon>
        <taxon>Planosporangium</taxon>
    </lineage>
</organism>
<protein>
    <submittedName>
        <fullName evidence="2">Uncharacterized protein</fullName>
    </submittedName>
</protein>
<comment type="caution">
    <text evidence="2">The sequence shown here is derived from an EMBL/GenBank/DDBJ whole genome shotgun (WGS) entry which is preliminary data.</text>
</comment>
<keyword evidence="1" id="KW-0812">Transmembrane</keyword>
<evidence type="ECO:0000313" key="2">
    <source>
        <dbReference type="EMBL" id="NJC68419.1"/>
    </source>
</evidence>
<keyword evidence="1" id="KW-0472">Membrane</keyword>
<dbReference type="EMBL" id="JAATVY010000001">
    <property type="protein sequence ID" value="NJC68419.1"/>
    <property type="molecule type" value="Genomic_DNA"/>
</dbReference>
<proteinExistence type="predicted"/>
<gene>
    <name evidence="2" type="ORF">HC031_01580</name>
</gene>
<keyword evidence="3" id="KW-1185">Reference proteome</keyword>
<evidence type="ECO:0000256" key="1">
    <source>
        <dbReference type="SAM" id="Phobius"/>
    </source>
</evidence>
<accession>A0ABX0XT51</accession>
<dbReference type="Proteomes" id="UP000722989">
    <property type="component" value="Unassembled WGS sequence"/>
</dbReference>
<keyword evidence="1" id="KW-1133">Transmembrane helix</keyword>
<evidence type="ECO:0000313" key="3">
    <source>
        <dbReference type="Proteomes" id="UP000722989"/>
    </source>
</evidence>
<sequence length="198" mass="20717">MTDEIEVGSAPLRPYIKAGVLVATSAGIVAALLLFSHHASHRDQAPARPTASDKSSSVDLNTDRIDYVTDADRAEITVAFRLRNVAANTIEISQPSLTGPGLAPDSYVALPSMSNAGDLNALPTAAPSFTPTRLPPGGSLVLVVRYRVADCHQALTSPTEVHVTARTGTHTAQVAVTPSPISGQAWNTALARMTCTHT</sequence>
<name>A0ABX0XT51_9ACTN</name>
<reference evidence="2 3" key="1">
    <citation type="submission" date="2020-03" db="EMBL/GenBank/DDBJ databases">
        <title>WGS of the type strain of Planosporangium spp.</title>
        <authorList>
            <person name="Thawai C."/>
        </authorList>
    </citation>
    <scope>NUCLEOTIDE SEQUENCE [LARGE SCALE GENOMIC DNA]</scope>
    <source>
        <strain evidence="2 3">TBRC 5610</strain>
    </source>
</reference>